<dbReference type="Pfam" id="PF12833">
    <property type="entry name" value="HTH_18"/>
    <property type="match status" value="1"/>
</dbReference>
<keyword evidence="1" id="KW-0805">Transcription regulation</keyword>
<dbReference type="Gene3D" id="1.10.10.60">
    <property type="entry name" value="Homeodomain-like"/>
    <property type="match status" value="2"/>
</dbReference>
<dbReference type="KEGG" id="chya:V22_20690"/>
<evidence type="ECO:0000256" key="2">
    <source>
        <dbReference type="ARBA" id="ARBA00023125"/>
    </source>
</evidence>
<evidence type="ECO:0000313" key="5">
    <source>
        <dbReference type="EMBL" id="QDT64826.1"/>
    </source>
</evidence>
<dbReference type="PROSITE" id="PS00041">
    <property type="entry name" value="HTH_ARAC_FAMILY_1"/>
    <property type="match status" value="1"/>
</dbReference>
<evidence type="ECO:0000259" key="4">
    <source>
        <dbReference type="PROSITE" id="PS01124"/>
    </source>
</evidence>
<dbReference type="SUPFAM" id="SSF51215">
    <property type="entry name" value="Regulatory protein AraC"/>
    <property type="match status" value="1"/>
</dbReference>
<dbReference type="AlphaFoldDB" id="A0A517T8X9"/>
<keyword evidence="3" id="KW-0804">Transcription</keyword>
<dbReference type="EMBL" id="CP036316">
    <property type="protein sequence ID" value="QDT64826.1"/>
    <property type="molecule type" value="Genomic_DNA"/>
</dbReference>
<dbReference type="InterPro" id="IPR018062">
    <property type="entry name" value="HTH_AraC-typ_CS"/>
</dbReference>
<dbReference type="InterPro" id="IPR037923">
    <property type="entry name" value="HTH-like"/>
</dbReference>
<dbReference type="PANTHER" id="PTHR43280:SF28">
    <property type="entry name" value="HTH-TYPE TRANSCRIPTIONAL ACTIVATOR RHAS"/>
    <property type="match status" value="1"/>
</dbReference>
<reference evidence="5 6" key="1">
    <citation type="submission" date="2019-02" db="EMBL/GenBank/DDBJ databases">
        <title>Deep-cultivation of Planctomycetes and their phenomic and genomic characterization uncovers novel biology.</title>
        <authorList>
            <person name="Wiegand S."/>
            <person name="Jogler M."/>
            <person name="Boedeker C."/>
            <person name="Pinto D."/>
            <person name="Vollmers J."/>
            <person name="Rivas-Marin E."/>
            <person name="Kohn T."/>
            <person name="Peeters S.H."/>
            <person name="Heuer A."/>
            <person name="Rast P."/>
            <person name="Oberbeckmann S."/>
            <person name="Bunk B."/>
            <person name="Jeske O."/>
            <person name="Meyerdierks A."/>
            <person name="Storesund J.E."/>
            <person name="Kallscheuer N."/>
            <person name="Luecker S."/>
            <person name="Lage O.M."/>
            <person name="Pohl T."/>
            <person name="Merkel B.J."/>
            <person name="Hornburger P."/>
            <person name="Mueller R.-W."/>
            <person name="Bruemmer F."/>
            <person name="Labrenz M."/>
            <person name="Spormann A.M."/>
            <person name="Op den Camp H."/>
            <person name="Overmann J."/>
            <person name="Amann R."/>
            <person name="Jetten M.S.M."/>
            <person name="Mascher T."/>
            <person name="Medema M.H."/>
            <person name="Devos D.P."/>
            <person name="Kaster A.-K."/>
            <person name="Ovreas L."/>
            <person name="Rohde M."/>
            <person name="Galperin M.Y."/>
            <person name="Jogler C."/>
        </authorList>
    </citation>
    <scope>NUCLEOTIDE SEQUENCE [LARGE SCALE GENOMIC DNA]</scope>
    <source>
        <strain evidence="5 6">V22</strain>
    </source>
</reference>
<dbReference type="PANTHER" id="PTHR43280">
    <property type="entry name" value="ARAC-FAMILY TRANSCRIPTIONAL REGULATOR"/>
    <property type="match status" value="1"/>
</dbReference>
<dbReference type="InterPro" id="IPR018060">
    <property type="entry name" value="HTH_AraC"/>
</dbReference>
<dbReference type="SUPFAM" id="SSF46689">
    <property type="entry name" value="Homeodomain-like"/>
    <property type="match status" value="2"/>
</dbReference>
<gene>
    <name evidence="5" type="primary">rhaR</name>
    <name evidence="5" type="ORF">V22_20690</name>
</gene>
<dbReference type="RefSeq" id="WP_145262307.1">
    <property type="nucleotide sequence ID" value="NZ_CP036316.1"/>
</dbReference>
<dbReference type="Proteomes" id="UP000319976">
    <property type="component" value="Chromosome"/>
</dbReference>
<dbReference type="PROSITE" id="PS01124">
    <property type="entry name" value="HTH_ARAC_FAMILY_2"/>
    <property type="match status" value="1"/>
</dbReference>
<protein>
    <submittedName>
        <fullName evidence="5">HTH-type transcriptional activator RhaR</fullName>
    </submittedName>
</protein>
<dbReference type="Gene3D" id="2.60.120.10">
    <property type="entry name" value="Jelly Rolls"/>
    <property type="match status" value="1"/>
</dbReference>
<keyword evidence="6" id="KW-1185">Reference proteome</keyword>
<proteinExistence type="predicted"/>
<evidence type="ECO:0000256" key="3">
    <source>
        <dbReference type="ARBA" id="ARBA00023163"/>
    </source>
</evidence>
<accession>A0A517T8X9</accession>
<dbReference type="GO" id="GO:0003700">
    <property type="term" value="F:DNA-binding transcription factor activity"/>
    <property type="evidence" value="ECO:0007669"/>
    <property type="project" value="InterPro"/>
</dbReference>
<keyword evidence="2" id="KW-0238">DNA-binding</keyword>
<sequence>MHASIYSFSQDIIVAKPLTSTPVQEEIPDWGIAVFESHHASDFVMTPRSHNFHKFVYIVAGAGELHIDQTVARCAVHSMIAVPPGCRNWIIDDPPNPITLYALCIDSQRVPHAAPLLNDLGQYQKMCPPSLAGRLESRWRRLLYYQSWENPYRPAAVTSAAIDLLLQLTSATPENDEHQTDELLGDYLTWLSANFFEPMTIDEAAAMTGRSRRSFTSAFKSQTGQSWLNYLQALRVEHACHLLRDTNRTIASIAFESGFEELSSFYRVFKKLRSASPGEWREQHAED</sequence>
<dbReference type="OrthoDB" id="9778008at2"/>
<dbReference type="InterPro" id="IPR009057">
    <property type="entry name" value="Homeodomain-like_sf"/>
</dbReference>
<evidence type="ECO:0000313" key="6">
    <source>
        <dbReference type="Proteomes" id="UP000319976"/>
    </source>
</evidence>
<dbReference type="InterPro" id="IPR014710">
    <property type="entry name" value="RmlC-like_jellyroll"/>
</dbReference>
<dbReference type="SMART" id="SM00342">
    <property type="entry name" value="HTH_ARAC"/>
    <property type="match status" value="1"/>
</dbReference>
<evidence type="ECO:0000256" key="1">
    <source>
        <dbReference type="ARBA" id="ARBA00023015"/>
    </source>
</evidence>
<dbReference type="GO" id="GO:0043565">
    <property type="term" value="F:sequence-specific DNA binding"/>
    <property type="evidence" value="ECO:0007669"/>
    <property type="project" value="InterPro"/>
</dbReference>
<name>A0A517T8X9_9PLAN</name>
<organism evidence="5 6">
    <name type="scientific">Calycomorphotria hydatis</name>
    <dbReference type="NCBI Taxonomy" id="2528027"/>
    <lineage>
        <taxon>Bacteria</taxon>
        <taxon>Pseudomonadati</taxon>
        <taxon>Planctomycetota</taxon>
        <taxon>Planctomycetia</taxon>
        <taxon>Planctomycetales</taxon>
        <taxon>Planctomycetaceae</taxon>
        <taxon>Calycomorphotria</taxon>
    </lineage>
</organism>
<feature type="domain" description="HTH araC/xylS-type" evidence="4">
    <location>
        <begin position="185"/>
        <end position="283"/>
    </location>
</feature>